<keyword evidence="11" id="KW-0408">Iron</keyword>
<protein>
    <recommendedName>
        <fullName evidence="5">Threonylcarbamoyladenosine tRNA methylthiotransferase</fullName>
        <ecNumber evidence="4">2.8.4.5</ecNumber>
    </recommendedName>
    <alternativeName>
        <fullName evidence="13">tRNA-t(6)A37 methylthiotransferase</fullName>
    </alternativeName>
</protein>
<dbReference type="GO" id="GO:0005783">
    <property type="term" value="C:endoplasmic reticulum"/>
    <property type="evidence" value="ECO:0007669"/>
    <property type="project" value="TreeGrafter"/>
</dbReference>
<dbReference type="OrthoDB" id="1730074at2759"/>
<name>A0A8J2SI87_9STRA</name>
<dbReference type="Gene3D" id="3.40.50.12160">
    <property type="entry name" value="Methylthiotransferase, N-terminal domain"/>
    <property type="match status" value="1"/>
</dbReference>
<sequence length="547" mass="59439">MDIEDLKPPDLTRGPRCDDEVVPKHKRTARFKPRTECNAPSFLPETKRVYVRTFGCAHNASDSEYMAGVLAAEGYDVSANSNDAASADAWVINSCTVKDPSQAAFVKEARQAMAEGKGVVVAGCVPQGDRGLVKRKPGKAPPLLDGVSSIGVKQLGRVGEAVAASLRGEVFHALGQGPLPSLELPKQRKEALVEIVPLSTGCLGACTYCKTRHARGKLGSYAPEAIEKRIANALDEGVAEVWLSSEDTGAYGIDLQTSLSALLLRLIPVLEKRPFASLRVGMTNPPYVLDQLDTLAEVMEHPQIYAFLHVPVQSGSNEVLGATRMNREYTVQDFEKVVNRLQEKVDGGVTIMTDVICGFPGETEEDFEETYQLVERHSFHLMNISQFYSRPGTPAAKMKRVPTKDVKARSRRLTQLAATFRPYSELVGVVEACASCGEVADGGKRLVAHTKRYVKVLVPFDERLVGARFDVRITAAHRWHVDGAVVRVTLAADAANRPALRDALAALRRRGVDVSAEPMVVSRRAAALAVLPLAVGMVLYYLSLLLA</sequence>
<dbReference type="InterPro" id="IPR013848">
    <property type="entry name" value="Methylthiotransferase_N"/>
</dbReference>
<dbReference type="InterPro" id="IPR023404">
    <property type="entry name" value="rSAM_horseshoe"/>
</dbReference>
<evidence type="ECO:0000259" key="16">
    <source>
        <dbReference type="PROSITE" id="PS51449"/>
    </source>
</evidence>
<comment type="caution">
    <text evidence="18">The sequence shown here is derived from an EMBL/GenBank/DDBJ whole genome shotgun (WGS) entry which is preliminary data.</text>
</comment>
<feature type="domain" description="Radical SAM core" evidence="17">
    <location>
        <begin position="188"/>
        <end position="424"/>
    </location>
</feature>
<dbReference type="InterPro" id="IPR005839">
    <property type="entry name" value="Methylthiotransferase"/>
</dbReference>
<dbReference type="InterPro" id="IPR006466">
    <property type="entry name" value="MiaB-like_arc_euk"/>
</dbReference>
<dbReference type="PANTHER" id="PTHR11918">
    <property type="entry name" value="RADICAL SAM PROTEINS"/>
    <property type="match status" value="1"/>
</dbReference>
<dbReference type="Gene3D" id="3.80.30.20">
    <property type="entry name" value="tm_1862 like domain"/>
    <property type="match status" value="1"/>
</dbReference>
<keyword evidence="6" id="KW-0004">4Fe-4S</keyword>
<evidence type="ECO:0000256" key="2">
    <source>
        <dbReference type="ARBA" id="ARBA00002399"/>
    </source>
</evidence>
<dbReference type="PROSITE" id="PS51449">
    <property type="entry name" value="MTTASE_N"/>
    <property type="match status" value="1"/>
</dbReference>
<accession>A0A8J2SI87</accession>
<dbReference type="SFLD" id="SFLDS00029">
    <property type="entry name" value="Radical_SAM"/>
    <property type="match status" value="1"/>
</dbReference>
<comment type="cofactor">
    <cofactor evidence="1">
        <name>[4Fe-4S] cluster</name>
        <dbReference type="ChEBI" id="CHEBI:49883"/>
    </cofactor>
</comment>
<dbReference type="InterPro" id="IPR058240">
    <property type="entry name" value="rSAM_sf"/>
</dbReference>
<keyword evidence="19" id="KW-1185">Reference proteome</keyword>
<dbReference type="AlphaFoldDB" id="A0A8J2SI87"/>
<evidence type="ECO:0000256" key="12">
    <source>
        <dbReference type="ARBA" id="ARBA00023014"/>
    </source>
</evidence>
<evidence type="ECO:0000259" key="17">
    <source>
        <dbReference type="PROSITE" id="PS51918"/>
    </source>
</evidence>
<reference evidence="18" key="1">
    <citation type="submission" date="2021-11" db="EMBL/GenBank/DDBJ databases">
        <authorList>
            <consortium name="Genoscope - CEA"/>
            <person name="William W."/>
        </authorList>
    </citation>
    <scope>NUCLEOTIDE SEQUENCE</scope>
</reference>
<dbReference type="NCBIfam" id="TIGR01578">
    <property type="entry name" value="MiaB-like-B"/>
    <property type="match status" value="1"/>
</dbReference>
<dbReference type="InterPro" id="IPR007197">
    <property type="entry name" value="rSAM"/>
</dbReference>
<dbReference type="InterPro" id="IPR020612">
    <property type="entry name" value="Methylthiotransferase_CS"/>
</dbReference>
<comment type="function">
    <text evidence="2">Catalyzes the methylthiolation of N6-threonylcarbamoyladenosine (t(6)A), leading to the formation of 2-methylthio-N6-threonylcarbamoyladenosine (ms(2)t(6)A) at position 37 in tRNAs that read codons beginning with adenine.</text>
</comment>
<comment type="similarity">
    <text evidence="3">Belongs to the methylthiotransferase family. CDKAL1 subfamily.</text>
</comment>
<keyword evidence="9" id="KW-0819">tRNA processing</keyword>
<gene>
    <name evidence="18" type="ORF">PECAL_3P12510</name>
</gene>
<dbReference type="GO" id="GO:0035598">
    <property type="term" value="F:tRNA (N(6)-L-threonylcarbamoyladenosine(37)-C(2))-methylthiotransferase activity"/>
    <property type="evidence" value="ECO:0007669"/>
    <property type="project" value="UniProtKB-EC"/>
</dbReference>
<evidence type="ECO:0000256" key="14">
    <source>
        <dbReference type="ARBA" id="ARBA00051661"/>
    </source>
</evidence>
<dbReference type="InterPro" id="IPR038135">
    <property type="entry name" value="Methylthiotransferase_N_sf"/>
</dbReference>
<dbReference type="FunFam" id="3.80.30.20:FF:000002">
    <property type="entry name" value="threonylcarbamoyladenosine tRNA methylthiotransferase isoform X2"/>
    <property type="match status" value="1"/>
</dbReference>
<dbReference type="SFLD" id="SFLDG01082">
    <property type="entry name" value="B12-binding_domain_containing"/>
    <property type="match status" value="1"/>
</dbReference>
<dbReference type="Pfam" id="PF00919">
    <property type="entry name" value="UPF0004"/>
    <property type="match status" value="1"/>
</dbReference>
<dbReference type="GO" id="GO:0051539">
    <property type="term" value="F:4 iron, 4 sulfur cluster binding"/>
    <property type="evidence" value="ECO:0007669"/>
    <property type="project" value="UniProtKB-KW"/>
</dbReference>
<comment type="catalytic activity">
    <reaction evidence="14">
        <text>N(6)-L-threonylcarbamoyladenosine(37) in tRNA + (sulfur carrier)-SH + AH2 + 2 S-adenosyl-L-methionine = 2-methylsulfanyl-N(6)-L-threonylcarbamoyladenosine(37) in tRNA + (sulfur carrier)-H + 5'-deoxyadenosine + L-methionine + A + S-adenosyl-L-homocysteine + 2 H(+)</text>
        <dbReference type="Rhea" id="RHEA:37075"/>
        <dbReference type="Rhea" id="RHEA-COMP:10163"/>
        <dbReference type="Rhea" id="RHEA-COMP:11092"/>
        <dbReference type="Rhea" id="RHEA-COMP:14737"/>
        <dbReference type="Rhea" id="RHEA-COMP:14739"/>
        <dbReference type="ChEBI" id="CHEBI:13193"/>
        <dbReference type="ChEBI" id="CHEBI:15378"/>
        <dbReference type="ChEBI" id="CHEBI:17319"/>
        <dbReference type="ChEBI" id="CHEBI:17499"/>
        <dbReference type="ChEBI" id="CHEBI:29917"/>
        <dbReference type="ChEBI" id="CHEBI:57844"/>
        <dbReference type="ChEBI" id="CHEBI:57856"/>
        <dbReference type="ChEBI" id="CHEBI:59789"/>
        <dbReference type="ChEBI" id="CHEBI:64428"/>
        <dbReference type="ChEBI" id="CHEBI:74418"/>
        <dbReference type="ChEBI" id="CHEBI:74420"/>
        <dbReference type="EC" id="2.8.4.5"/>
    </reaction>
</comment>
<dbReference type="GO" id="GO:0046872">
    <property type="term" value="F:metal ion binding"/>
    <property type="evidence" value="ECO:0007669"/>
    <property type="project" value="UniProtKB-KW"/>
</dbReference>
<evidence type="ECO:0000256" key="3">
    <source>
        <dbReference type="ARBA" id="ARBA00008616"/>
    </source>
</evidence>
<keyword evidence="10" id="KW-0479">Metal-binding</keyword>
<dbReference type="PROSITE" id="PS51918">
    <property type="entry name" value="RADICAL_SAM"/>
    <property type="match status" value="1"/>
</dbReference>
<dbReference type="CDD" id="cd01335">
    <property type="entry name" value="Radical_SAM"/>
    <property type="match status" value="1"/>
</dbReference>
<keyword evidence="8" id="KW-0949">S-adenosyl-L-methionine</keyword>
<evidence type="ECO:0000313" key="18">
    <source>
        <dbReference type="EMBL" id="CAH0371316.1"/>
    </source>
</evidence>
<evidence type="ECO:0000256" key="13">
    <source>
        <dbReference type="ARBA" id="ARBA00031213"/>
    </source>
</evidence>
<evidence type="ECO:0000256" key="10">
    <source>
        <dbReference type="ARBA" id="ARBA00022723"/>
    </source>
</evidence>
<keyword evidence="7" id="KW-0808">Transferase</keyword>
<dbReference type="SUPFAM" id="SSF102114">
    <property type="entry name" value="Radical SAM enzymes"/>
    <property type="match status" value="1"/>
</dbReference>
<dbReference type="InterPro" id="IPR006638">
    <property type="entry name" value="Elp3/MiaA/NifB-like_rSAM"/>
</dbReference>
<dbReference type="PANTHER" id="PTHR11918:SF45">
    <property type="entry name" value="THREONYLCARBAMOYLADENOSINE TRNA METHYLTHIOTRANSFERASE"/>
    <property type="match status" value="1"/>
</dbReference>
<evidence type="ECO:0000256" key="5">
    <source>
        <dbReference type="ARBA" id="ARBA00018810"/>
    </source>
</evidence>
<evidence type="ECO:0000256" key="4">
    <source>
        <dbReference type="ARBA" id="ARBA00013273"/>
    </source>
</evidence>
<dbReference type="SMART" id="SM00729">
    <property type="entry name" value="Elp3"/>
    <property type="match status" value="1"/>
</dbReference>
<dbReference type="EMBL" id="CAKKNE010000003">
    <property type="protein sequence ID" value="CAH0371316.1"/>
    <property type="molecule type" value="Genomic_DNA"/>
</dbReference>
<evidence type="ECO:0000256" key="11">
    <source>
        <dbReference type="ARBA" id="ARBA00023004"/>
    </source>
</evidence>
<evidence type="ECO:0000256" key="1">
    <source>
        <dbReference type="ARBA" id="ARBA00001966"/>
    </source>
</evidence>
<dbReference type="EC" id="2.8.4.5" evidence="4"/>
<organism evidence="18 19">
    <name type="scientific">Pelagomonas calceolata</name>
    <dbReference type="NCBI Taxonomy" id="35677"/>
    <lineage>
        <taxon>Eukaryota</taxon>
        <taxon>Sar</taxon>
        <taxon>Stramenopiles</taxon>
        <taxon>Ochrophyta</taxon>
        <taxon>Pelagophyceae</taxon>
        <taxon>Pelagomonadales</taxon>
        <taxon>Pelagomonadaceae</taxon>
        <taxon>Pelagomonas</taxon>
    </lineage>
</organism>
<dbReference type="NCBIfam" id="TIGR00089">
    <property type="entry name" value="MiaB/RimO family radical SAM methylthiotransferase"/>
    <property type="match status" value="1"/>
</dbReference>
<feature type="domain" description="MTTase N-terminal" evidence="16">
    <location>
        <begin position="47"/>
        <end position="167"/>
    </location>
</feature>
<evidence type="ECO:0000256" key="7">
    <source>
        <dbReference type="ARBA" id="ARBA00022679"/>
    </source>
</evidence>
<dbReference type="Pfam" id="PF04055">
    <property type="entry name" value="Radical_SAM"/>
    <property type="match status" value="1"/>
</dbReference>
<evidence type="ECO:0000256" key="9">
    <source>
        <dbReference type="ARBA" id="ARBA00022694"/>
    </source>
</evidence>
<dbReference type="PROSITE" id="PS01278">
    <property type="entry name" value="MTTASE_RADICAL"/>
    <property type="match status" value="1"/>
</dbReference>
<feature type="transmembrane region" description="Helical" evidence="15">
    <location>
        <begin position="525"/>
        <end position="546"/>
    </location>
</feature>
<keyword evidence="15" id="KW-0472">Membrane</keyword>
<keyword evidence="15" id="KW-0812">Transmembrane</keyword>
<dbReference type="Proteomes" id="UP000789595">
    <property type="component" value="Unassembled WGS sequence"/>
</dbReference>
<evidence type="ECO:0000256" key="6">
    <source>
        <dbReference type="ARBA" id="ARBA00022485"/>
    </source>
</evidence>
<keyword evidence="15" id="KW-1133">Transmembrane helix</keyword>
<evidence type="ECO:0000256" key="15">
    <source>
        <dbReference type="SAM" id="Phobius"/>
    </source>
</evidence>
<evidence type="ECO:0000313" key="19">
    <source>
        <dbReference type="Proteomes" id="UP000789595"/>
    </source>
</evidence>
<proteinExistence type="inferred from homology"/>
<keyword evidence="12" id="KW-0411">Iron-sulfur</keyword>
<evidence type="ECO:0000256" key="8">
    <source>
        <dbReference type="ARBA" id="ARBA00022691"/>
    </source>
</evidence>